<dbReference type="EMBL" id="CP045699">
    <property type="protein sequence ID" value="QGA64712.1"/>
    <property type="molecule type" value="Genomic_DNA"/>
</dbReference>
<evidence type="ECO:0000313" key="2">
    <source>
        <dbReference type="Proteomes" id="UP000348942"/>
    </source>
</evidence>
<keyword evidence="2" id="KW-1185">Reference proteome</keyword>
<dbReference type="Proteomes" id="UP000348942">
    <property type="component" value="Chromosome 1"/>
</dbReference>
<evidence type="ECO:0000313" key="1">
    <source>
        <dbReference type="EMBL" id="QGA64712.1"/>
    </source>
</evidence>
<accession>A0A5Q0TC19</accession>
<sequence>MSLKSNLVKVGCLVVAVVLFLSGYELGASITENRLTRLAYSEMYGWGSPLYSWSVTSNNKVISLKLPSGLRGNSSYIGMSSDRKAPFVIVKEVPSKGLRCLNVESKTIKIKNQFVNVEQQCLANGFVRISPISEEAIAYFQSVLESEEFISFHLSGEYIENFRSKHFMRSFEQYEKEIAALNRVL</sequence>
<reference evidence="1 2" key="1">
    <citation type="submission" date="2019-10" db="EMBL/GenBank/DDBJ databases">
        <title>Vibrio sp. nov., isolated from Coralline algae surface.</title>
        <authorList>
            <person name="Geng Y."/>
            <person name="Zhang X."/>
        </authorList>
    </citation>
    <scope>NUCLEOTIDE SEQUENCE [LARGE SCALE GENOMIC DNA]</scope>
    <source>
        <strain evidence="1 2">SM1977</strain>
    </source>
</reference>
<gene>
    <name evidence="1" type="ORF">GFB47_04430</name>
</gene>
<protein>
    <submittedName>
        <fullName evidence="1">Uncharacterized protein</fullName>
    </submittedName>
</protein>
<dbReference type="AlphaFoldDB" id="A0A5Q0TC19"/>
<name>A0A5Q0TC19_9VIBR</name>
<dbReference type="RefSeq" id="WP_153446857.1">
    <property type="nucleotide sequence ID" value="NZ_CP045699.1"/>
</dbReference>
<organism evidence="1 2">
    <name type="scientific">Vibrio algicola</name>
    <dbReference type="NCBI Taxonomy" id="2662262"/>
    <lineage>
        <taxon>Bacteria</taxon>
        <taxon>Pseudomonadati</taxon>
        <taxon>Pseudomonadota</taxon>
        <taxon>Gammaproteobacteria</taxon>
        <taxon>Vibrionales</taxon>
        <taxon>Vibrionaceae</taxon>
        <taxon>Vibrio</taxon>
    </lineage>
</organism>
<proteinExistence type="predicted"/>